<keyword evidence="1" id="KW-1185">Reference proteome</keyword>
<dbReference type="PANTHER" id="PTHR31410">
    <property type="entry name" value="TRANSMEMBRANE PROTEIN 246"/>
    <property type="match status" value="1"/>
</dbReference>
<accession>A0A1I8H5F0</accession>
<dbReference type="PANTHER" id="PTHR31410:SF1">
    <property type="entry name" value="POST-GPI ATTACHMENT TO PROTEINS FACTOR 4"/>
    <property type="match status" value="1"/>
</dbReference>
<protein>
    <submittedName>
        <fullName evidence="2 3">CHASE2 domain-containing protein</fullName>
    </submittedName>
</protein>
<dbReference type="GO" id="GO:0016757">
    <property type="term" value="F:glycosyltransferase activity"/>
    <property type="evidence" value="ECO:0007669"/>
    <property type="project" value="InterPro"/>
</dbReference>
<proteinExistence type="predicted"/>
<evidence type="ECO:0000313" key="3">
    <source>
        <dbReference type="WBParaSite" id="maker-uti_cns_0049164-snap-gene-0.3-mRNA-1"/>
    </source>
</evidence>
<dbReference type="GO" id="GO:0000139">
    <property type="term" value="C:Golgi membrane"/>
    <property type="evidence" value="ECO:0007669"/>
    <property type="project" value="InterPro"/>
</dbReference>
<evidence type="ECO:0000313" key="1">
    <source>
        <dbReference type="Proteomes" id="UP000095280"/>
    </source>
</evidence>
<dbReference type="WBParaSite" id="maker-uti_cns_0004355-snap-gene-0.14-mRNA-1">
    <property type="protein sequence ID" value="maker-uti_cns_0004355-snap-gene-0.14-mRNA-1"/>
    <property type="gene ID" value="maker-uti_cns_0004355-snap-gene-0.14"/>
</dbReference>
<dbReference type="AlphaFoldDB" id="A0A1I8H5F0"/>
<evidence type="ECO:0000313" key="2">
    <source>
        <dbReference type="WBParaSite" id="maker-uti_cns_0004355-snap-gene-0.14-mRNA-1"/>
    </source>
</evidence>
<dbReference type="Proteomes" id="UP000095280">
    <property type="component" value="Unplaced"/>
</dbReference>
<organism evidence="1 2">
    <name type="scientific">Macrostomum lignano</name>
    <dbReference type="NCBI Taxonomy" id="282301"/>
    <lineage>
        <taxon>Eukaryota</taxon>
        <taxon>Metazoa</taxon>
        <taxon>Spiralia</taxon>
        <taxon>Lophotrochozoa</taxon>
        <taxon>Platyhelminthes</taxon>
        <taxon>Rhabditophora</taxon>
        <taxon>Macrostomorpha</taxon>
        <taxon>Macrostomida</taxon>
        <taxon>Macrostomidae</taxon>
        <taxon>Macrostomum</taxon>
    </lineage>
</organism>
<sequence length="512" mass="56992">SEQPAPANQLQPPASGQPASMQLKLARALFTARIVWRNFSRGLPIRVMLLQVLVTFCVLLPLLCAGLPHSAYYWPGDLRKTNFHLRNEDERRVAQGNSYIAALKGQRWAYLPDEGAKGPRLAVAVLAVDRNNRRIDAYQPHYLTQTLHSLLASADRDKRLYGGRFRSLQALPVLSRQHPPELPLPVSASASRCRPKADWAWCLGALAAASPDADWLAVVEDDQLARLDAVSALHDIMDSKLARRYGDQRLARVGLVHLHSPASELRYRWLDAGTWLELMLIGGCIGGACFMLYYRMFCNPMLFLPNLCLASFLFIYSLAVAVAVGRPNWLAARHALTRIYSLDEPLSANFSAVLLPRQSQLLLNGSGGRASPLTGCWGAEQVDAAMRSAGRRVLAVYPSLLRHVGQQRQLNVLQQHPDLNAHQDFDHLDQCAADRIDQRVGHRSSGPRPLNRTVMLDILEMENLSRSGLSPEPRVALIRASTVTRSTVRLSFESTPMPMNFACPLKAPQRYN</sequence>
<dbReference type="GO" id="GO:0006506">
    <property type="term" value="P:GPI anchor biosynthetic process"/>
    <property type="evidence" value="ECO:0007669"/>
    <property type="project" value="InterPro"/>
</dbReference>
<dbReference type="WBParaSite" id="maker-uti_cns_0049164-snap-gene-0.3-mRNA-1">
    <property type="protein sequence ID" value="maker-uti_cns_0049164-snap-gene-0.3-mRNA-1"/>
    <property type="gene ID" value="maker-uti_cns_0049164-snap-gene-0.3"/>
</dbReference>
<dbReference type="InterPro" id="IPR029675">
    <property type="entry name" value="PGAP4"/>
</dbReference>
<name>A0A1I8H5F0_9PLAT</name>
<reference evidence="2 3" key="1">
    <citation type="submission" date="2016-11" db="UniProtKB">
        <authorList>
            <consortium name="WormBaseParasite"/>
        </authorList>
    </citation>
    <scope>IDENTIFICATION</scope>
</reference>
<dbReference type="WBParaSite" id="maker-uti_cns_0049165-snap-gene-0.5-mRNA-1">
    <property type="protein sequence ID" value="maker-uti_cns_0049165-snap-gene-0.5-mRNA-1"/>
    <property type="gene ID" value="maker-uti_cns_0049165-snap-gene-0.5"/>
</dbReference>